<sequence>MKINVGDRVSYPDVVVLGQTLIPAGVGMVVDVKADPYGKTSRQIAVVEYQHGQFETFTSALQVVGRID</sequence>
<proteinExistence type="predicted"/>
<dbReference type="EMBL" id="UYIG01000126">
    <property type="protein sequence ID" value="VDG28875.1"/>
    <property type="molecule type" value="Genomic_DNA"/>
</dbReference>
<gene>
    <name evidence="1" type="ORF">MUDAN_MDHGFNIF_03276</name>
</gene>
<keyword evidence="2" id="KW-1185">Reference proteome</keyword>
<protein>
    <submittedName>
        <fullName evidence="1">Uncharacterized protein</fullName>
    </submittedName>
</protein>
<dbReference type="Proteomes" id="UP000289996">
    <property type="component" value="Unassembled WGS sequence"/>
</dbReference>
<reference evidence="1 2" key="1">
    <citation type="submission" date="2018-11" db="EMBL/GenBank/DDBJ databases">
        <authorList>
            <person name="Wuyts S."/>
        </authorList>
    </citation>
    <scope>NUCLEOTIDE SEQUENCE [LARGE SCALE GENOMIC DNA]</scope>
    <source>
        <strain evidence="1">Lactobacillus mudanjiangensis AMBF249</strain>
    </source>
</reference>
<organism evidence="1 2">
    <name type="scientific">Lactiplantibacillus mudanjiangensis</name>
    <dbReference type="NCBI Taxonomy" id="1296538"/>
    <lineage>
        <taxon>Bacteria</taxon>
        <taxon>Bacillati</taxon>
        <taxon>Bacillota</taxon>
        <taxon>Bacilli</taxon>
        <taxon>Lactobacillales</taxon>
        <taxon>Lactobacillaceae</taxon>
        <taxon>Lactiplantibacillus</taxon>
    </lineage>
</organism>
<evidence type="ECO:0000313" key="2">
    <source>
        <dbReference type="Proteomes" id="UP000289996"/>
    </source>
</evidence>
<name>A0A660E739_9LACO</name>
<accession>A0A660E739</accession>
<evidence type="ECO:0000313" key="1">
    <source>
        <dbReference type="EMBL" id="VDG28875.1"/>
    </source>
</evidence>
<dbReference type="RefSeq" id="WP_130851883.1">
    <property type="nucleotide sequence ID" value="NZ_UYIG01000126.1"/>
</dbReference>
<dbReference type="OrthoDB" id="2299595at2"/>
<dbReference type="AlphaFoldDB" id="A0A660E739"/>